<evidence type="ECO:0000256" key="2">
    <source>
        <dbReference type="ARBA" id="ARBA00022679"/>
    </source>
</evidence>
<dbReference type="Gene3D" id="2.70.160.11">
    <property type="entry name" value="Hnrnp arginine n-methyltransferase1"/>
    <property type="match status" value="2"/>
</dbReference>
<dbReference type="Gene3D" id="1.25.40.10">
    <property type="entry name" value="Tetratricopeptide repeat domain"/>
    <property type="match status" value="1"/>
</dbReference>
<dbReference type="InterPro" id="IPR025799">
    <property type="entry name" value="Arg_MeTrfase"/>
</dbReference>
<gene>
    <name evidence="5" type="ORF">B4U79_16441</name>
</gene>
<proteinExistence type="predicted"/>
<evidence type="ECO:0000259" key="4">
    <source>
        <dbReference type="Pfam" id="PF22528"/>
    </source>
</evidence>
<comment type="caution">
    <text evidence="5">The sequence shown here is derived from an EMBL/GenBank/DDBJ whole genome shotgun (WGS) entry which is preliminary data.</text>
</comment>
<dbReference type="GO" id="GO:0016274">
    <property type="term" value="F:protein-arginine N-methyltransferase activity"/>
    <property type="evidence" value="ECO:0007669"/>
    <property type="project" value="InterPro"/>
</dbReference>
<evidence type="ECO:0000256" key="3">
    <source>
        <dbReference type="ARBA" id="ARBA00022691"/>
    </source>
</evidence>
<dbReference type="OrthoDB" id="5980806at2759"/>
<keyword evidence="2" id="KW-0808">Transferase</keyword>
<dbReference type="GO" id="GO:0042054">
    <property type="term" value="F:histone methyltransferase activity"/>
    <property type="evidence" value="ECO:0007669"/>
    <property type="project" value="TreeGrafter"/>
</dbReference>
<reference evidence="5 6" key="1">
    <citation type="journal article" date="2018" name="Gigascience">
        <title>Genomes of trombidid mites reveal novel predicted allergens and laterally-transferred genes associated with secondary metabolism.</title>
        <authorList>
            <person name="Dong X."/>
            <person name="Chaisiri K."/>
            <person name="Xia D."/>
            <person name="Armstrong S.D."/>
            <person name="Fang Y."/>
            <person name="Donnelly M.J."/>
            <person name="Kadowaki T."/>
            <person name="McGarry J.W."/>
            <person name="Darby A.C."/>
            <person name="Makepeace B.L."/>
        </authorList>
    </citation>
    <scope>NUCLEOTIDE SEQUENCE [LARGE SCALE GENOMIC DNA]</scope>
    <source>
        <strain evidence="5">UoL-WK</strain>
    </source>
</reference>
<dbReference type="STRING" id="1965070.A0A443RN75"/>
<keyword evidence="6" id="KW-1185">Reference proteome</keyword>
<dbReference type="GO" id="GO:0005634">
    <property type="term" value="C:nucleus"/>
    <property type="evidence" value="ECO:0007669"/>
    <property type="project" value="TreeGrafter"/>
</dbReference>
<organism evidence="5 6">
    <name type="scientific">Dinothrombium tinctorium</name>
    <dbReference type="NCBI Taxonomy" id="1965070"/>
    <lineage>
        <taxon>Eukaryota</taxon>
        <taxon>Metazoa</taxon>
        <taxon>Ecdysozoa</taxon>
        <taxon>Arthropoda</taxon>
        <taxon>Chelicerata</taxon>
        <taxon>Arachnida</taxon>
        <taxon>Acari</taxon>
        <taxon>Acariformes</taxon>
        <taxon>Trombidiformes</taxon>
        <taxon>Prostigmata</taxon>
        <taxon>Anystina</taxon>
        <taxon>Parasitengona</taxon>
        <taxon>Trombidioidea</taxon>
        <taxon>Trombidiidae</taxon>
        <taxon>Dinothrombium</taxon>
    </lineage>
</organism>
<dbReference type="InterPro" id="IPR029063">
    <property type="entry name" value="SAM-dependent_MTases_sf"/>
</dbReference>
<keyword evidence="3" id="KW-0949">S-adenosyl-L-methionine</keyword>
<protein>
    <recommendedName>
        <fullName evidence="4">Protein arginine N-methyltransferase domain-containing protein</fullName>
    </recommendedName>
</protein>
<evidence type="ECO:0000313" key="6">
    <source>
        <dbReference type="Proteomes" id="UP000285301"/>
    </source>
</evidence>
<evidence type="ECO:0000313" key="5">
    <source>
        <dbReference type="EMBL" id="RWS16725.1"/>
    </source>
</evidence>
<accession>A0A443RN75</accession>
<name>A0A443RN75_9ACAR</name>
<evidence type="ECO:0000256" key="1">
    <source>
        <dbReference type="ARBA" id="ARBA00022603"/>
    </source>
</evidence>
<dbReference type="SUPFAM" id="SSF53335">
    <property type="entry name" value="S-adenosyl-L-methionine-dependent methyltransferases"/>
    <property type="match status" value="1"/>
</dbReference>
<dbReference type="GO" id="GO:0032259">
    <property type="term" value="P:methylation"/>
    <property type="evidence" value="ECO:0007669"/>
    <property type="project" value="UniProtKB-KW"/>
</dbReference>
<dbReference type="AlphaFoldDB" id="A0A443RN75"/>
<feature type="domain" description="Protein arginine N-methyltransferase" evidence="4">
    <location>
        <begin position="286"/>
        <end position="382"/>
    </location>
</feature>
<dbReference type="InterPro" id="IPR055135">
    <property type="entry name" value="PRMT_dom"/>
</dbReference>
<dbReference type="EMBL" id="NCKU01000183">
    <property type="protein sequence ID" value="RWS16725.1"/>
    <property type="molecule type" value="Genomic_DNA"/>
</dbReference>
<sequence>MEAMNGSETGHHSNPRLLDTNLKQALRCFRRKEFGKSCAYFCIAFNFSLSEDTHEFVFNKYKGTFLYSLSNYTALLEEKRDYDGVVNAFKQCLESYPLCEDVYFLLASFYCRRLKFCEATVNLLHALKINPNYNLAHICLENIKSSSIKRWHFSMMNDTLRNSAFKNAIQKAIEAGNDTILDIGTGCGLLSYFAHKCGAKEVYGCEVNDLIFHICKDILNANGLDDKISVVNKMSTDLVVGIDIPQNLNWKEFGNIKIPEDLFVCENSQDLKYSTENFSKITDLCYLSEPFKIIEVDFNNASQLEEMLNPCFQIIVSVKANTSGRFDFIGIWFDLILNDGMKVSTCPNSSSTAWEQAVYYLPFSQQLNSDEIVQIRATFCKDAMDLKILRENLIPKCISMSDESIRYLNGTKYTSFILNACSSIVTFNHSLRILDFCYFPLVGLHFTTLSNVDQVFIVTECEQVKDEMKEFINGISTIVKEKIQIKEYEDILNVETKKWDLIIMDFVEPSGLLRSNLLERIYYLKVAVLSDVNVRIFPERIKVMGMVVQSNDLVKRSRLVSDDHVDGLKASEFINILETEILQEISLSKFDYAALTDHFELLTINLIEDIQPSDNITEPSKESSVCVIGSGEVHAIIFWYMIGASVDDSSCDMQSVFNTRHENNWNLSAFIVKSPFSVKKGENLNINTTFCQGFLRVKINQT</sequence>
<keyword evidence="1" id="KW-0489">Methyltransferase</keyword>
<dbReference type="CDD" id="cd02440">
    <property type="entry name" value="AdoMet_MTases"/>
    <property type="match status" value="1"/>
</dbReference>
<dbReference type="Pfam" id="PF22528">
    <property type="entry name" value="PRMT_C"/>
    <property type="match status" value="1"/>
</dbReference>
<dbReference type="SUPFAM" id="SSF48452">
    <property type="entry name" value="TPR-like"/>
    <property type="match status" value="1"/>
</dbReference>
<dbReference type="InterPro" id="IPR011990">
    <property type="entry name" value="TPR-like_helical_dom_sf"/>
</dbReference>
<dbReference type="Gene3D" id="3.40.50.150">
    <property type="entry name" value="Vaccinia Virus protein VP39"/>
    <property type="match status" value="1"/>
</dbReference>
<dbReference type="Proteomes" id="UP000285301">
    <property type="component" value="Unassembled WGS sequence"/>
</dbReference>
<dbReference type="PANTHER" id="PTHR11006:SF60">
    <property type="entry name" value="PROTEIN ARGININE N-METHYLTRANSFERASE 9"/>
    <property type="match status" value="1"/>
</dbReference>
<dbReference type="PANTHER" id="PTHR11006">
    <property type="entry name" value="PROTEIN ARGININE N-METHYLTRANSFERASE"/>
    <property type="match status" value="1"/>
</dbReference>
<dbReference type="Pfam" id="PF06325">
    <property type="entry name" value="PrmA"/>
    <property type="match status" value="1"/>
</dbReference>